<proteinExistence type="predicted"/>
<keyword evidence="1" id="KW-0472">Membrane</keyword>
<sequence>MRVDARAGIAVARRILLRPARPAPAGPRARVAVWLTVTGSLVYVGQKLYMAARGEVGMPGHPAPAEVQAQFAHPGLAQAGNASLGLLAVGVAWATTARWGARIPRWALLCALALAAVLQSLGAVIMIQRTDFGLAHLGWGPVYEAVTGSVGIAAWSVVAVSYFLRSRPPAGVAAEARP</sequence>
<evidence type="ECO:0000313" key="3">
    <source>
        <dbReference type="Proteomes" id="UP000629371"/>
    </source>
</evidence>
<gene>
    <name evidence="2" type="ORF">JK360_19975</name>
</gene>
<dbReference type="EMBL" id="JAERRI010000010">
    <property type="protein sequence ID" value="MBL1091646.1"/>
    <property type="molecule type" value="Genomic_DNA"/>
</dbReference>
<protein>
    <submittedName>
        <fullName evidence="2">Uncharacterized protein</fullName>
    </submittedName>
</protein>
<feature type="transmembrane region" description="Helical" evidence="1">
    <location>
        <begin position="145"/>
        <end position="164"/>
    </location>
</feature>
<comment type="caution">
    <text evidence="2">The sequence shown here is derived from an EMBL/GenBank/DDBJ whole genome shotgun (WGS) entry which is preliminary data.</text>
</comment>
<name>A0ABS1MV99_9ACTN</name>
<keyword evidence="1" id="KW-0812">Transmembrane</keyword>
<feature type="transmembrane region" description="Helical" evidence="1">
    <location>
        <begin position="106"/>
        <end position="125"/>
    </location>
</feature>
<organism evidence="2 3">
    <name type="scientific">Streptomyces siderophoricus</name>
    <dbReference type="NCBI Taxonomy" id="2802281"/>
    <lineage>
        <taxon>Bacteria</taxon>
        <taxon>Bacillati</taxon>
        <taxon>Actinomycetota</taxon>
        <taxon>Actinomycetes</taxon>
        <taxon>Kitasatosporales</taxon>
        <taxon>Streptomycetaceae</taxon>
        <taxon>Streptomyces</taxon>
    </lineage>
</organism>
<keyword evidence="3" id="KW-1185">Reference proteome</keyword>
<dbReference type="Proteomes" id="UP000629371">
    <property type="component" value="Unassembled WGS sequence"/>
</dbReference>
<dbReference type="RefSeq" id="WP_201806306.1">
    <property type="nucleotide sequence ID" value="NZ_JAERRI010000010.1"/>
</dbReference>
<accession>A0ABS1MV99</accession>
<evidence type="ECO:0000313" key="2">
    <source>
        <dbReference type="EMBL" id="MBL1091646.1"/>
    </source>
</evidence>
<reference evidence="2 3" key="1">
    <citation type="submission" date="2021-01" db="EMBL/GenBank/DDBJ databases">
        <title>WGS of actinomycetes isolated from Thailand.</title>
        <authorList>
            <person name="Thawai C."/>
        </authorList>
    </citation>
    <scope>NUCLEOTIDE SEQUENCE [LARGE SCALE GENOMIC DNA]</scope>
    <source>
        <strain evidence="2 3">CH9-7</strain>
    </source>
</reference>
<keyword evidence="1" id="KW-1133">Transmembrane helix</keyword>
<evidence type="ECO:0000256" key="1">
    <source>
        <dbReference type="SAM" id="Phobius"/>
    </source>
</evidence>